<name>A0A362X3N4_9FLAO</name>
<reference evidence="1 2" key="1">
    <citation type="submission" date="2018-02" db="EMBL/GenBank/DDBJ databases">
        <title>Genomic Encyclopedia of Archaeal and Bacterial Type Strains, Phase II (KMG-II): from individual species to whole genera.</title>
        <authorList>
            <person name="Goeker M."/>
        </authorList>
    </citation>
    <scope>NUCLEOTIDE SEQUENCE [LARGE SCALE GENOMIC DNA]</scope>
    <source>
        <strain evidence="1 2">DSM 21165</strain>
    </source>
</reference>
<dbReference type="RefSeq" id="WP_105474510.1">
    <property type="nucleotide sequence ID" value="NZ_PVEO01000010.1"/>
</dbReference>
<dbReference type="Gene3D" id="3.10.450.50">
    <property type="match status" value="1"/>
</dbReference>
<dbReference type="AlphaFoldDB" id="A0A362X3N4"/>
<comment type="caution">
    <text evidence="1">The sequence shown here is derived from an EMBL/GenBank/DDBJ whole genome shotgun (WGS) entry which is preliminary data.</text>
</comment>
<sequence>MKKIKYYIIICLLIVSCKKTNKAAQAENSNLELETFIANYYSVMSQRDWVAYKSFFTDKAILTTIWQEANDLAPKLHTNSITEFLAQTENGPDSQPIFEERPIKINIIKEKNLASAWVYYEAEFGTEDNLIQWKGYDVFSLLKFKDKWHIISITYISDN</sequence>
<evidence type="ECO:0000313" key="2">
    <source>
        <dbReference type="Proteomes" id="UP000251545"/>
    </source>
</evidence>
<gene>
    <name evidence="1" type="ORF">CLV33_11038</name>
</gene>
<dbReference type="InterPro" id="IPR039437">
    <property type="entry name" value="FrzH/put_lumazine-bd"/>
</dbReference>
<proteinExistence type="predicted"/>
<dbReference type="InterPro" id="IPR032710">
    <property type="entry name" value="NTF2-like_dom_sf"/>
</dbReference>
<organism evidence="1 2">
    <name type="scientific">Jejuia pallidilutea</name>
    <dbReference type="NCBI Taxonomy" id="504487"/>
    <lineage>
        <taxon>Bacteria</taxon>
        <taxon>Pseudomonadati</taxon>
        <taxon>Bacteroidota</taxon>
        <taxon>Flavobacteriia</taxon>
        <taxon>Flavobacteriales</taxon>
        <taxon>Flavobacteriaceae</taxon>
        <taxon>Jejuia</taxon>
    </lineage>
</organism>
<evidence type="ECO:0000313" key="1">
    <source>
        <dbReference type="EMBL" id="PQV46242.1"/>
    </source>
</evidence>
<dbReference type="EMBL" id="PVEO01000010">
    <property type="protein sequence ID" value="PQV46242.1"/>
    <property type="molecule type" value="Genomic_DNA"/>
</dbReference>
<dbReference type="PROSITE" id="PS51257">
    <property type="entry name" value="PROKAR_LIPOPROTEIN"/>
    <property type="match status" value="1"/>
</dbReference>
<accession>A0A362X3N4</accession>
<protein>
    <submittedName>
        <fullName evidence="1">Putative lumazine-binding protein</fullName>
    </submittedName>
</protein>
<dbReference type="Proteomes" id="UP000251545">
    <property type="component" value="Unassembled WGS sequence"/>
</dbReference>
<dbReference type="SUPFAM" id="SSF54427">
    <property type="entry name" value="NTF2-like"/>
    <property type="match status" value="1"/>
</dbReference>
<dbReference type="Pfam" id="PF12893">
    <property type="entry name" value="Lumazine_bd_2"/>
    <property type="match status" value="1"/>
</dbReference>